<keyword evidence="2" id="KW-0436">Ligase</keyword>
<dbReference type="Proteomes" id="UP000199013">
    <property type="component" value="Unassembled WGS sequence"/>
</dbReference>
<evidence type="ECO:0000313" key="3">
    <source>
        <dbReference type="Proteomes" id="UP000199013"/>
    </source>
</evidence>
<dbReference type="PANTHER" id="PTHR22754:SF32">
    <property type="entry name" value="DISCO-INTERACTING PROTEIN 2"/>
    <property type="match status" value="1"/>
</dbReference>
<dbReference type="AlphaFoldDB" id="A0A1C3P5I2"/>
<keyword evidence="3" id="KW-1185">Reference proteome</keyword>
<dbReference type="InterPro" id="IPR045851">
    <property type="entry name" value="AMP-bd_C_sf"/>
</dbReference>
<reference evidence="3" key="1">
    <citation type="submission" date="2016-02" db="EMBL/GenBank/DDBJ databases">
        <authorList>
            <person name="Wibberg D."/>
        </authorList>
    </citation>
    <scope>NUCLEOTIDE SEQUENCE [LARGE SCALE GENOMIC DNA]</scope>
</reference>
<protein>
    <submittedName>
        <fullName evidence="2">AMP-dependent synthetase/ligase</fullName>
    </submittedName>
</protein>
<gene>
    <name evidence="2" type="ORF">FDG2_4414</name>
</gene>
<name>A0A1C3P5I2_9ACTN</name>
<comment type="similarity">
    <text evidence="1">Belongs to the ATP-dependent AMP-binding enzyme family.</text>
</comment>
<dbReference type="Gene3D" id="3.30.300.30">
    <property type="match status" value="1"/>
</dbReference>
<proteinExistence type="inferred from homology"/>
<accession>A0A1C3P5I2</accession>
<evidence type="ECO:0000256" key="1">
    <source>
        <dbReference type="ARBA" id="ARBA00006432"/>
    </source>
</evidence>
<dbReference type="EMBL" id="FLUV01001847">
    <property type="protein sequence ID" value="SBW25075.1"/>
    <property type="molecule type" value="Genomic_DNA"/>
</dbReference>
<evidence type="ECO:0000313" key="2">
    <source>
        <dbReference type="EMBL" id="SBW25075.1"/>
    </source>
</evidence>
<organism evidence="2 3">
    <name type="scientific">Candidatus Protofrankia californiensis</name>
    <dbReference type="NCBI Taxonomy" id="1839754"/>
    <lineage>
        <taxon>Bacteria</taxon>
        <taxon>Bacillati</taxon>
        <taxon>Actinomycetota</taxon>
        <taxon>Actinomycetes</taxon>
        <taxon>Frankiales</taxon>
        <taxon>Frankiaceae</taxon>
        <taxon>Protofrankia</taxon>
    </lineage>
</organism>
<dbReference type="PANTHER" id="PTHR22754">
    <property type="entry name" value="DISCO-INTERACTING PROTEIN 2 DIP2 -RELATED"/>
    <property type="match status" value="1"/>
</dbReference>
<sequence length="119" mass="12811">MFLVGRVKDMAVIRGQNYYAEDVEQIARHVQGFDIRVCAALQAGDGDFEHIAVLVETPLEGAHATALTNAVEAAIAAELGPAVAFVHPVPVRSIPRTSSGKVRRQAARDLYQKTVKDAS</sequence>
<dbReference type="GO" id="GO:0016874">
    <property type="term" value="F:ligase activity"/>
    <property type="evidence" value="ECO:0007669"/>
    <property type="project" value="UniProtKB-KW"/>
</dbReference>
<dbReference type="SUPFAM" id="SSF56801">
    <property type="entry name" value="Acetyl-CoA synthetase-like"/>
    <property type="match status" value="1"/>
</dbReference>